<name>A0A7S8C757_9HYPH</name>
<sequence>MSRTAWRWSRRPSAPSSPRSRPFRSKPGTWRRCSGANAVMSCRSPAGRRRHRPPEEATMQPEPITCRLIVEAVAEFYGLSIVDLLSHRRPQRVTRARQVAMWAAKRLTTRSLTDIGRFVGGRDHATVSHAVRVVDELRERDADFRQQTDDVVLAVEATARTLARFHANGPEDVDPVAVARRILATPRGVPIVSIPEITALASAVSAQELTDSSKMMTGPMKRFRSEPRDRESEFDLYRAVAEVLEADRALKQAQWTHGERGAQARLDRGLKALRETFERETEHVD</sequence>
<dbReference type="Proteomes" id="UP000593594">
    <property type="component" value="Chromosome"/>
</dbReference>
<accession>A0A7S8C757</accession>
<feature type="compositionally biased region" description="Low complexity" evidence="1">
    <location>
        <begin position="11"/>
        <end position="20"/>
    </location>
</feature>
<keyword evidence="4" id="KW-1185">Reference proteome</keyword>
<dbReference type="InterPro" id="IPR013159">
    <property type="entry name" value="DnaA_C"/>
</dbReference>
<dbReference type="GO" id="GO:0005524">
    <property type="term" value="F:ATP binding"/>
    <property type="evidence" value="ECO:0007669"/>
    <property type="project" value="InterPro"/>
</dbReference>
<dbReference type="PANTHER" id="PTHR30050">
    <property type="entry name" value="CHROMOSOMAL REPLICATION INITIATOR PROTEIN DNAA"/>
    <property type="match status" value="1"/>
</dbReference>
<protein>
    <recommendedName>
        <fullName evidence="2">Chromosomal replication initiator DnaA C-terminal domain-containing protein</fullName>
    </recommendedName>
</protein>
<dbReference type="GO" id="GO:0005886">
    <property type="term" value="C:plasma membrane"/>
    <property type="evidence" value="ECO:0007669"/>
    <property type="project" value="TreeGrafter"/>
</dbReference>
<evidence type="ECO:0000259" key="2">
    <source>
        <dbReference type="SMART" id="SM00760"/>
    </source>
</evidence>
<dbReference type="PANTHER" id="PTHR30050:SF2">
    <property type="entry name" value="CHROMOSOMAL REPLICATION INITIATOR PROTEIN DNAA"/>
    <property type="match status" value="1"/>
</dbReference>
<organism evidence="3 4">
    <name type="scientific">Kaustia mangrovi</name>
    <dbReference type="NCBI Taxonomy" id="2593653"/>
    <lineage>
        <taxon>Bacteria</taxon>
        <taxon>Pseudomonadati</taxon>
        <taxon>Pseudomonadota</taxon>
        <taxon>Alphaproteobacteria</taxon>
        <taxon>Hyphomicrobiales</taxon>
        <taxon>Parvibaculaceae</taxon>
        <taxon>Kaustia</taxon>
    </lineage>
</organism>
<dbReference type="GO" id="GO:0006275">
    <property type="term" value="P:regulation of DNA replication"/>
    <property type="evidence" value="ECO:0007669"/>
    <property type="project" value="InterPro"/>
</dbReference>
<dbReference type="GO" id="GO:0003688">
    <property type="term" value="F:DNA replication origin binding"/>
    <property type="evidence" value="ECO:0007669"/>
    <property type="project" value="InterPro"/>
</dbReference>
<reference evidence="3 4" key="1">
    <citation type="submission" date="2020-06" db="EMBL/GenBank/DDBJ databases">
        <title>Genome sequence of 2 isolates from Red Sea Mangroves.</title>
        <authorList>
            <person name="Sefrji F."/>
            <person name="Michoud G."/>
            <person name="Merlino G."/>
            <person name="Daffonchio D."/>
        </authorList>
    </citation>
    <scope>NUCLEOTIDE SEQUENCE [LARGE SCALE GENOMIC DNA]</scope>
    <source>
        <strain evidence="3 4">R1DC25</strain>
    </source>
</reference>
<dbReference type="InterPro" id="IPR010921">
    <property type="entry name" value="Trp_repressor/repl_initiator"/>
</dbReference>
<evidence type="ECO:0000313" key="4">
    <source>
        <dbReference type="Proteomes" id="UP000593594"/>
    </source>
</evidence>
<dbReference type="Gene3D" id="1.10.1750.10">
    <property type="match status" value="1"/>
</dbReference>
<dbReference type="SUPFAM" id="SSF48295">
    <property type="entry name" value="TrpR-like"/>
    <property type="match status" value="1"/>
</dbReference>
<feature type="domain" description="Chromosomal replication initiator DnaA C-terminal" evidence="2">
    <location>
        <begin position="65"/>
        <end position="134"/>
    </location>
</feature>
<proteinExistence type="predicted"/>
<dbReference type="EMBL" id="CP058214">
    <property type="protein sequence ID" value="QPC44604.1"/>
    <property type="molecule type" value="Genomic_DNA"/>
</dbReference>
<feature type="region of interest" description="Disordered" evidence="1">
    <location>
        <begin position="1"/>
        <end position="30"/>
    </location>
</feature>
<dbReference type="PROSITE" id="PS01008">
    <property type="entry name" value="DNAA"/>
    <property type="match status" value="1"/>
</dbReference>
<dbReference type="KEGG" id="kmn:HW532_18995"/>
<dbReference type="SMART" id="SM00760">
    <property type="entry name" value="Bac_DnaA_C"/>
    <property type="match status" value="1"/>
</dbReference>
<dbReference type="AlphaFoldDB" id="A0A7S8C757"/>
<evidence type="ECO:0000256" key="1">
    <source>
        <dbReference type="SAM" id="MobiDB-lite"/>
    </source>
</evidence>
<dbReference type="Pfam" id="PF08299">
    <property type="entry name" value="Bac_DnaA_C"/>
    <property type="match status" value="1"/>
</dbReference>
<dbReference type="InterPro" id="IPR018312">
    <property type="entry name" value="Chromosome_initiator_DnaA_CS"/>
</dbReference>
<dbReference type="CDD" id="cd06571">
    <property type="entry name" value="Bac_DnaA_C"/>
    <property type="match status" value="1"/>
</dbReference>
<evidence type="ECO:0000313" key="3">
    <source>
        <dbReference type="EMBL" id="QPC44604.1"/>
    </source>
</evidence>
<dbReference type="GO" id="GO:0006270">
    <property type="term" value="P:DNA replication initiation"/>
    <property type="evidence" value="ECO:0007669"/>
    <property type="project" value="InterPro"/>
</dbReference>
<gene>
    <name evidence="3" type="ORF">HW532_18995</name>
</gene>